<feature type="region of interest" description="Disordered" evidence="2">
    <location>
        <begin position="236"/>
        <end position="269"/>
    </location>
</feature>
<keyword evidence="1" id="KW-0479">Metal-binding</keyword>
<feature type="region of interest" description="Disordered" evidence="2">
    <location>
        <begin position="165"/>
        <end position="208"/>
    </location>
</feature>
<keyword evidence="1" id="KW-0862">Zinc</keyword>
<feature type="compositionally biased region" description="Polar residues" evidence="2">
    <location>
        <begin position="199"/>
        <end position="208"/>
    </location>
</feature>
<feature type="compositionally biased region" description="Polar residues" evidence="2">
    <location>
        <begin position="572"/>
        <end position="584"/>
    </location>
</feature>
<evidence type="ECO:0000256" key="2">
    <source>
        <dbReference type="SAM" id="MobiDB-lite"/>
    </source>
</evidence>
<gene>
    <name evidence="4" type="primary">BNC2</name>
</gene>
<feature type="region of interest" description="Disordered" evidence="2">
    <location>
        <begin position="539"/>
        <end position="627"/>
    </location>
</feature>
<sequence length="627" mass="68647">MMTPDPQESIRCSEPGCTCLGFLPGSVQLRSCDHCGHGTFLLLPALQKLQTLPPSSRGPVEVALPGLVFDLSSLVLYGSQAVPVQLKILLDRLYSILTPEQVSQILHTLGWSLGDYIRGYLLQDPSGKVLDRWVLVTPEEQRLVLKQFLRFGETRPIVEVMMLQSPRGDGHPAGPESRAGHKSRQEPVRRSRGPLESPLVTNDNTTPQSGNFPGWWSLLPFQFPYSTVRCLPPPTKFSSGFPSSKLTRILQKPSGTTHDHPGDRTEEDQELTWKYSGSDPKFSIKTDPDIPKPPLFLWHQNPVLQNEQELRPQGGMTKQEKPSPLPSPINSSLTPSFPYPPLSSSCRLQNSQKFRGPPLSLPSLPSFSSCLCPPGSSSFPSLPASSASLRPVPSSLCTLPSLSPAGGRKGRVCCGVCGKSFYDKGTLKIHYNAVHLKIKHGCTIAGCTMVFSSLRSRNRHSANPNPRLHTGAVRDAQPDQNTHSVSDTHLHEGEQHQCEEPTSRSRESRDTRWQQAPAHGDAMKNGEHGCWCNAPRLSASPPSSHPHTPDNLGLGLDRSQSRVPPLLLPAQPASSEGSPPSGTSLPCRWRWSSADPVPKKKSRKSSMPVKIERKTDQSPSLRNDGGV</sequence>
<dbReference type="GO" id="GO:0005634">
    <property type="term" value="C:nucleus"/>
    <property type="evidence" value="ECO:0007669"/>
    <property type="project" value="TreeGrafter"/>
</dbReference>
<evidence type="ECO:0000256" key="1">
    <source>
        <dbReference type="PROSITE-ProRule" id="PRU00042"/>
    </source>
</evidence>
<dbReference type="PANTHER" id="PTHR15021">
    <property type="entry name" value="DISCONNECTED-RELATED"/>
    <property type="match status" value="1"/>
</dbReference>
<protein>
    <submittedName>
        <fullName evidence="4">Basonuclin 2</fullName>
    </submittedName>
</protein>
<dbReference type="SMART" id="SM00355">
    <property type="entry name" value="ZnF_C2H2"/>
    <property type="match status" value="2"/>
</dbReference>
<evidence type="ECO:0000259" key="3">
    <source>
        <dbReference type="PROSITE" id="PS50157"/>
    </source>
</evidence>
<name>A0A1A7ZGS1_NOTFU</name>
<proteinExistence type="predicted"/>
<feature type="region of interest" description="Disordered" evidence="2">
    <location>
        <begin position="458"/>
        <end position="524"/>
    </location>
</feature>
<dbReference type="InterPro" id="IPR040436">
    <property type="entry name" value="Disconnected-like"/>
</dbReference>
<organism evidence="4">
    <name type="scientific">Nothobranchius furzeri</name>
    <name type="common">Turquoise killifish</name>
    <dbReference type="NCBI Taxonomy" id="105023"/>
    <lineage>
        <taxon>Eukaryota</taxon>
        <taxon>Metazoa</taxon>
        <taxon>Chordata</taxon>
        <taxon>Craniata</taxon>
        <taxon>Vertebrata</taxon>
        <taxon>Euteleostomi</taxon>
        <taxon>Actinopterygii</taxon>
        <taxon>Neopterygii</taxon>
        <taxon>Teleostei</taxon>
        <taxon>Neoteleostei</taxon>
        <taxon>Acanthomorphata</taxon>
        <taxon>Ovalentaria</taxon>
        <taxon>Atherinomorphae</taxon>
        <taxon>Cyprinodontiformes</taxon>
        <taxon>Nothobranchiidae</taxon>
        <taxon>Nothobranchius</taxon>
    </lineage>
</organism>
<reference evidence="4" key="2">
    <citation type="submission" date="2016-06" db="EMBL/GenBank/DDBJ databases">
        <title>The genome of a short-lived fish provides insights into sex chromosome evolution and the genetic control of aging.</title>
        <authorList>
            <person name="Reichwald K."/>
            <person name="Felder M."/>
            <person name="Petzold A."/>
            <person name="Koch P."/>
            <person name="Groth M."/>
            <person name="Platzer M."/>
        </authorList>
    </citation>
    <scope>NUCLEOTIDE SEQUENCE</scope>
    <source>
        <tissue evidence="4">Brain</tissue>
    </source>
</reference>
<feature type="region of interest" description="Disordered" evidence="2">
    <location>
        <begin position="313"/>
        <end position="334"/>
    </location>
</feature>
<feature type="compositionally biased region" description="Polar residues" evidence="2">
    <location>
        <begin position="236"/>
        <end position="246"/>
    </location>
</feature>
<keyword evidence="1" id="KW-0863">Zinc-finger</keyword>
<dbReference type="EMBL" id="HADY01003021">
    <property type="protein sequence ID" value="SBP41506.1"/>
    <property type="molecule type" value="Transcribed_RNA"/>
</dbReference>
<accession>A0A1A7ZGS1</accession>
<dbReference type="GO" id="GO:0006355">
    <property type="term" value="P:regulation of DNA-templated transcription"/>
    <property type="evidence" value="ECO:0007669"/>
    <property type="project" value="TreeGrafter"/>
</dbReference>
<dbReference type="PROSITE" id="PS50157">
    <property type="entry name" value="ZINC_FINGER_C2H2_2"/>
    <property type="match status" value="1"/>
</dbReference>
<dbReference type="GO" id="GO:0008270">
    <property type="term" value="F:zinc ion binding"/>
    <property type="evidence" value="ECO:0007669"/>
    <property type="project" value="UniProtKB-KW"/>
</dbReference>
<dbReference type="InterPro" id="IPR013087">
    <property type="entry name" value="Znf_C2H2_type"/>
</dbReference>
<feature type="domain" description="C2H2-type" evidence="3">
    <location>
        <begin position="412"/>
        <end position="440"/>
    </location>
</feature>
<evidence type="ECO:0000313" key="4">
    <source>
        <dbReference type="EMBL" id="SBP41506.1"/>
    </source>
</evidence>
<reference evidence="4" key="1">
    <citation type="submission" date="2016-05" db="EMBL/GenBank/DDBJ databases">
        <authorList>
            <person name="Lavstsen T."/>
            <person name="Jespersen J.S."/>
        </authorList>
    </citation>
    <scope>NUCLEOTIDE SEQUENCE</scope>
    <source>
        <tissue evidence="4">Brain</tissue>
    </source>
</reference>
<dbReference type="PANTHER" id="PTHR15021:SF0">
    <property type="entry name" value="DISCO-RELATED, ISOFORM A-RELATED"/>
    <property type="match status" value="1"/>
</dbReference>
<feature type="compositionally biased region" description="Basic and acidic residues" evidence="2">
    <location>
        <begin position="486"/>
        <end position="512"/>
    </location>
</feature>
<dbReference type="PROSITE" id="PS00028">
    <property type="entry name" value="ZINC_FINGER_C2H2_1"/>
    <property type="match status" value="1"/>
</dbReference>
<dbReference type="AlphaFoldDB" id="A0A1A7ZGS1"/>
<dbReference type="Gene3D" id="3.30.160.60">
    <property type="entry name" value="Classic Zinc Finger"/>
    <property type="match status" value="1"/>
</dbReference>